<dbReference type="Gene3D" id="4.10.60.10">
    <property type="entry name" value="Zinc finger, CCHC-type"/>
    <property type="match status" value="1"/>
</dbReference>
<dbReference type="Pfam" id="PF00098">
    <property type="entry name" value="zf-CCHC"/>
    <property type="match status" value="1"/>
</dbReference>
<dbReference type="EMBL" id="JAPFRF010000011">
    <property type="protein sequence ID" value="KAJ7316799.1"/>
    <property type="molecule type" value="Genomic_DNA"/>
</dbReference>
<evidence type="ECO:0000259" key="2">
    <source>
        <dbReference type="SMART" id="SM00343"/>
    </source>
</evidence>
<feature type="domain" description="CCHC-type" evidence="2">
    <location>
        <begin position="111"/>
        <end position="127"/>
    </location>
</feature>
<sequence>MINGIFIQNAAMDIKRKLQKTDGVLAAPIQKLMEIAYRVFNTRDLDDVKPRGREHNVLVATMPGQSFQGPNNWQRRPSRQGKPRYQGTRQPPEQKPDYQDKEGNSTLKRMQCRNCLGMGHWAKQCSSPKQNLNCVSGKDQATELLA</sequence>
<feature type="region of interest" description="Disordered" evidence="1">
    <location>
        <begin position="60"/>
        <end position="105"/>
    </location>
</feature>
<dbReference type="InterPro" id="IPR001878">
    <property type="entry name" value="Znf_CCHC"/>
</dbReference>
<name>A0A9Q1AX07_9SAUR</name>
<dbReference type="InterPro" id="IPR036875">
    <property type="entry name" value="Znf_CCHC_sf"/>
</dbReference>
<dbReference type="SMART" id="SM00343">
    <property type="entry name" value="ZnF_C2HC"/>
    <property type="match status" value="1"/>
</dbReference>
<evidence type="ECO:0000256" key="1">
    <source>
        <dbReference type="SAM" id="MobiDB-lite"/>
    </source>
</evidence>
<gene>
    <name evidence="3" type="ORF">JRQ81_002961</name>
</gene>
<proteinExistence type="predicted"/>
<organism evidence="3 4">
    <name type="scientific">Phrynocephalus forsythii</name>
    <dbReference type="NCBI Taxonomy" id="171643"/>
    <lineage>
        <taxon>Eukaryota</taxon>
        <taxon>Metazoa</taxon>
        <taxon>Chordata</taxon>
        <taxon>Craniata</taxon>
        <taxon>Vertebrata</taxon>
        <taxon>Euteleostomi</taxon>
        <taxon>Lepidosauria</taxon>
        <taxon>Squamata</taxon>
        <taxon>Bifurcata</taxon>
        <taxon>Unidentata</taxon>
        <taxon>Episquamata</taxon>
        <taxon>Toxicofera</taxon>
        <taxon>Iguania</taxon>
        <taxon>Acrodonta</taxon>
        <taxon>Agamidae</taxon>
        <taxon>Agaminae</taxon>
        <taxon>Phrynocephalus</taxon>
    </lineage>
</organism>
<comment type="caution">
    <text evidence="3">The sequence shown here is derived from an EMBL/GenBank/DDBJ whole genome shotgun (WGS) entry which is preliminary data.</text>
</comment>
<protein>
    <recommendedName>
        <fullName evidence="2">CCHC-type domain-containing protein</fullName>
    </recommendedName>
</protein>
<feature type="compositionally biased region" description="Basic and acidic residues" evidence="1">
    <location>
        <begin position="92"/>
        <end position="103"/>
    </location>
</feature>
<dbReference type="AlphaFoldDB" id="A0A9Q1AX07"/>
<dbReference type="Proteomes" id="UP001142489">
    <property type="component" value="Unassembled WGS sequence"/>
</dbReference>
<dbReference type="GO" id="GO:0003676">
    <property type="term" value="F:nucleic acid binding"/>
    <property type="evidence" value="ECO:0007669"/>
    <property type="project" value="InterPro"/>
</dbReference>
<dbReference type="PANTHER" id="PTHR33166">
    <property type="entry name" value="GAG_P30 DOMAIN-CONTAINING PROTEIN"/>
    <property type="match status" value="1"/>
</dbReference>
<feature type="non-terminal residue" evidence="3">
    <location>
        <position position="146"/>
    </location>
</feature>
<keyword evidence="4" id="KW-1185">Reference proteome</keyword>
<dbReference type="InterPro" id="IPR050462">
    <property type="entry name" value="Retroviral_Gag-Pol_poly"/>
</dbReference>
<dbReference type="SUPFAM" id="SSF57756">
    <property type="entry name" value="Retrovirus zinc finger-like domains"/>
    <property type="match status" value="1"/>
</dbReference>
<reference evidence="3" key="1">
    <citation type="journal article" date="2023" name="DNA Res.">
        <title>Chromosome-level genome assembly of Phrynocephalus forsythii using third-generation DNA sequencing and Hi-C analysis.</title>
        <authorList>
            <person name="Qi Y."/>
            <person name="Zhao W."/>
            <person name="Zhao Y."/>
            <person name="Niu C."/>
            <person name="Cao S."/>
            <person name="Zhang Y."/>
        </authorList>
    </citation>
    <scope>NUCLEOTIDE SEQUENCE</scope>
    <source>
        <tissue evidence="3">Muscle</tissue>
    </source>
</reference>
<feature type="compositionally biased region" description="Polar residues" evidence="1">
    <location>
        <begin position="63"/>
        <end position="75"/>
    </location>
</feature>
<evidence type="ECO:0000313" key="4">
    <source>
        <dbReference type="Proteomes" id="UP001142489"/>
    </source>
</evidence>
<accession>A0A9Q1AX07</accession>
<dbReference type="OrthoDB" id="9422159at2759"/>
<evidence type="ECO:0000313" key="3">
    <source>
        <dbReference type="EMBL" id="KAJ7316799.1"/>
    </source>
</evidence>
<dbReference type="GO" id="GO:0008270">
    <property type="term" value="F:zinc ion binding"/>
    <property type="evidence" value="ECO:0007669"/>
    <property type="project" value="InterPro"/>
</dbReference>